<dbReference type="PROSITE" id="PS50977">
    <property type="entry name" value="HTH_TETR_2"/>
    <property type="match status" value="1"/>
</dbReference>
<dbReference type="Proteomes" id="UP000323522">
    <property type="component" value="Chromosome"/>
</dbReference>
<evidence type="ECO:0000313" key="8">
    <source>
        <dbReference type="EMBL" id="QEN00939.1"/>
    </source>
</evidence>
<evidence type="ECO:0000256" key="4">
    <source>
        <dbReference type="ARBA" id="ARBA00023163"/>
    </source>
</evidence>
<dbReference type="OrthoDB" id="5816932at2"/>
<dbReference type="KEGG" id="snn:EWH46_09245"/>
<keyword evidence="3 5" id="KW-0238">DNA-binding</keyword>
<protein>
    <submittedName>
        <fullName evidence="8">TetR family transcriptional regulator</fullName>
    </submittedName>
</protein>
<dbReference type="InterPro" id="IPR023772">
    <property type="entry name" value="DNA-bd_HTH_TetR-type_CS"/>
</dbReference>
<evidence type="ECO:0000259" key="7">
    <source>
        <dbReference type="PROSITE" id="PS50977"/>
    </source>
</evidence>
<feature type="compositionally biased region" description="Basic residues" evidence="6">
    <location>
        <begin position="20"/>
        <end position="30"/>
    </location>
</feature>
<evidence type="ECO:0000256" key="2">
    <source>
        <dbReference type="ARBA" id="ARBA00023015"/>
    </source>
</evidence>
<keyword evidence="2" id="KW-0805">Transcription regulation</keyword>
<proteinExistence type="predicted"/>
<evidence type="ECO:0000256" key="3">
    <source>
        <dbReference type="ARBA" id="ARBA00023125"/>
    </source>
</evidence>
<dbReference type="InterPro" id="IPR050109">
    <property type="entry name" value="HTH-type_TetR-like_transc_reg"/>
</dbReference>
<dbReference type="SUPFAM" id="SSF46689">
    <property type="entry name" value="Homeodomain-like"/>
    <property type="match status" value="1"/>
</dbReference>
<dbReference type="GO" id="GO:0003700">
    <property type="term" value="F:DNA-binding transcription factor activity"/>
    <property type="evidence" value="ECO:0007669"/>
    <property type="project" value="TreeGrafter"/>
</dbReference>
<accession>A0A5C1Q1Y3</accession>
<name>A0A5C1Q1Y3_9BURK</name>
<dbReference type="EMBL" id="CP035708">
    <property type="protein sequence ID" value="QEN00939.1"/>
    <property type="molecule type" value="Genomic_DNA"/>
</dbReference>
<reference evidence="8 9" key="1">
    <citation type="submission" date="2019-02" db="EMBL/GenBank/DDBJ databases">
        <title>Complete Genome Sequence and Methylome Analysis of Sphaerotilus natans subsp. sulfidivorans D-507.</title>
        <authorList>
            <person name="Fomenkov A."/>
            <person name="Gridneva E."/>
            <person name="Smolyakov D."/>
            <person name="Dubinina G."/>
            <person name="Vincze T."/>
            <person name="Grabovich M."/>
            <person name="Roberts R.J."/>
        </authorList>
    </citation>
    <scope>NUCLEOTIDE SEQUENCE [LARGE SCALE GENOMIC DNA]</scope>
    <source>
        <strain evidence="8 9">D-507</strain>
    </source>
</reference>
<dbReference type="Gene3D" id="1.10.357.10">
    <property type="entry name" value="Tetracycline Repressor, domain 2"/>
    <property type="match status" value="1"/>
</dbReference>
<dbReference type="PANTHER" id="PTHR30055:SF240">
    <property type="entry name" value="HTH-TYPE TRANSCRIPTIONAL REGULATOR ACRR"/>
    <property type="match status" value="1"/>
</dbReference>
<dbReference type="InterPro" id="IPR013572">
    <property type="entry name" value="Tscrpt_reg_MAATS_C"/>
</dbReference>
<dbReference type="InterPro" id="IPR009057">
    <property type="entry name" value="Homeodomain-like_sf"/>
</dbReference>
<dbReference type="GO" id="GO:0000976">
    <property type="term" value="F:transcription cis-regulatory region binding"/>
    <property type="evidence" value="ECO:0007669"/>
    <property type="project" value="TreeGrafter"/>
</dbReference>
<dbReference type="PRINTS" id="PR00455">
    <property type="entry name" value="HTHTETR"/>
</dbReference>
<gene>
    <name evidence="8" type="ORF">EWH46_09245</name>
</gene>
<feature type="domain" description="HTH tetR-type" evidence="7">
    <location>
        <begin position="37"/>
        <end position="97"/>
    </location>
</feature>
<evidence type="ECO:0000313" key="9">
    <source>
        <dbReference type="Proteomes" id="UP000323522"/>
    </source>
</evidence>
<sequence>MLNAARPDARAWPVPAYHPRPTRRPRSMVRKTKEEAAETRSRLLDTAEEVFLREGVTRTSLQRIAEAAGLTRGAIYWHFQDKADLFNAMMERVWLPCEEACMLDTQADAAQALREFARQPLERMMEDERTRRVFTIAIHRTEYSEEMRTALERHLEAMEAFRTEAEAIVRRGQAEGDFEARLDSRAASVAMIALIDGLLSRATSTPTGPDELRDAFAAIDLFVAGLTPRPEAGACGSCR</sequence>
<keyword evidence="4" id="KW-0804">Transcription</keyword>
<organism evidence="8 9">
    <name type="scientific">Sphaerotilus sulfidivorans</name>
    <dbReference type="NCBI Taxonomy" id="639200"/>
    <lineage>
        <taxon>Bacteria</taxon>
        <taxon>Pseudomonadati</taxon>
        <taxon>Pseudomonadota</taxon>
        <taxon>Betaproteobacteria</taxon>
        <taxon>Burkholderiales</taxon>
        <taxon>Sphaerotilaceae</taxon>
        <taxon>Sphaerotilus</taxon>
    </lineage>
</organism>
<dbReference type="PANTHER" id="PTHR30055">
    <property type="entry name" value="HTH-TYPE TRANSCRIPTIONAL REGULATOR RUTR"/>
    <property type="match status" value="1"/>
</dbReference>
<feature type="DNA-binding region" description="H-T-H motif" evidence="5">
    <location>
        <begin position="60"/>
        <end position="79"/>
    </location>
</feature>
<dbReference type="Pfam" id="PF08361">
    <property type="entry name" value="TetR_C_2"/>
    <property type="match status" value="1"/>
</dbReference>
<evidence type="ECO:0000256" key="1">
    <source>
        <dbReference type="ARBA" id="ARBA00022491"/>
    </source>
</evidence>
<dbReference type="PROSITE" id="PS01081">
    <property type="entry name" value="HTH_TETR_1"/>
    <property type="match status" value="1"/>
</dbReference>
<feature type="region of interest" description="Disordered" evidence="6">
    <location>
        <begin position="1"/>
        <end position="38"/>
    </location>
</feature>
<dbReference type="InterPro" id="IPR036271">
    <property type="entry name" value="Tet_transcr_reg_TetR-rel_C_sf"/>
</dbReference>
<dbReference type="SUPFAM" id="SSF48498">
    <property type="entry name" value="Tetracyclin repressor-like, C-terminal domain"/>
    <property type="match status" value="1"/>
</dbReference>
<evidence type="ECO:0000256" key="5">
    <source>
        <dbReference type="PROSITE-ProRule" id="PRU00335"/>
    </source>
</evidence>
<dbReference type="AlphaFoldDB" id="A0A5C1Q1Y3"/>
<dbReference type="InterPro" id="IPR001647">
    <property type="entry name" value="HTH_TetR"/>
</dbReference>
<dbReference type="Pfam" id="PF00440">
    <property type="entry name" value="TetR_N"/>
    <property type="match status" value="1"/>
</dbReference>
<keyword evidence="1" id="KW-0678">Repressor</keyword>
<evidence type="ECO:0000256" key="6">
    <source>
        <dbReference type="SAM" id="MobiDB-lite"/>
    </source>
</evidence>